<organism evidence="14 15">
    <name type="scientific">Gracilibacillus halophilus YIM-C55.5</name>
    <dbReference type="NCBI Taxonomy" id="1308866"/>
    <lineage>
        <taxon>Bacteria</taxon>
        <taxon>Bacillati</taxon>
        <taxon>Bacillota</taxon>
        <taxon>Bacilli</taxon>
        <taxon>Bacillales</taxon>
        <taxon>Bacillaceae</taxon>
        <taxon>Gracilibacillus</taxon>
    </lineage>
</organism>
<comment type="function">
    <text evidence="9">The M ring may be actively involved in energy transduction.</text>
</comment>
<dbReference type="OrthoDB" id="9807026at2"/>
<dbReference type="Gene3D" id="3.30.300.30">
    <property type="match status" value="1"/>
</dbReference>
<dbReference type="InterPro" id="IPR043427">
    <property type="entry name" value="YscJ/FliF"/>
</dbReference>
<protein>
    <recommendedName>
        <fullName evidence="9">Flagellar M-ring protein</fullName>
    </recommendedName>
</protein>
<evidence type="ECO:0000313" key="15">
    <source>
        <dbReference type="Proteomes" id="UP000012283"/>
    </source>
</evidence>
<keyword evidence="15" id="KW-1185">Reference proteome</keyword>
<dbReference type="PIRSF" id="PIRSF004862">
    <property type="entry name" value="FliF"/>
    <property type="match status" value="1"/>
</dbReference>
<keyword evidence="8 9" id="KW-0975">Bacterial flagellum</keyword>
<feature type="transmembrane region" description="Helical" evidence="11">
    <location>
        <begin position="25"/>
        <end position="45"/>
    </location>
</feature>
<keyword evidence="7 11" id="KW-0472">Membrane</keyword>
<dbReference type="PANTHER" id="PTHR30046:SF0">
    <property type="entry name" value="FLAGELLAR M-RING PROTEIN"/>
    <property type="match status" value="1"/>
</dbReference>
<dbReference type="STRING" id="1308866.J416_00814"/>
<dbReference type="AlphaFoldDB" id="N4WQ30"/>
<evidence type="ECO:0000256" key="1">
    <source>
        <dbReference type="ARBA" id="ARBA00004117"/>
    </source>
</evidence>
<evidence type="ECO:0000256" key="9">
    <source>
        <dbReference type="PIRNR" id="PIRNR004862"/>
    </source>
</evidence>
<evidence type="ECO:0000256" key="3">
    <source>
        <dbReference type="ARBA" id="ARBA00007971"/>
    </source>
</evidence>
<dbReference type="CDD" id="cd12087">
    <property type="entry name" value="TM_EGFR-like"/>
    <property type="match status" value="1"/>
</dbReference>
<accession>N4WQ30</accession>
<dbReference type="eggNOG" id="COG1766">
    <property type="taxonomic scope" value="Bacteria"/>
</dbReference>
<proteinExistence type="inferred from homology"/>
<dbReference type="PATRIC" id="fig|1308866.3.peg.166"/>
<dbReference type="EMBL" id="APML01000004">
    <property type="protein sequence ID" value="ENH98242.1"/>
    <property type="molecule type" value="Genomic_DNA"/>
</dbReference>
<dbReference type="PRINTS" id="PR01009">
    <property type="entry name" value="FLGMRINGFLIF"/>
</dbReference>
<evidence type="ECO:0000256" key="6">
    <source>
        <dbReference type="ARBA" id="ARBA00022989"/>
    </source>
</evidence>
<dbReference type="Pfam" id="PF08345">
    <property type="entry name" value="YscJ_FliF_C"/>
    <property type="match status" value="1"/>
</dbReference>
<dbReference type="InterPro" id="IPR013556">
    <property type="entry name" value="Flag_M-ring_C"/>
</dbReference>
<evidence type="ECO:0000313" key="14">
    <source>
        <dbReference type="EMBL" id="ENH98242.1"/>
    </source>
</evidence>
<dbReference type="InterPro" id="IPR045851">
    <property type="entry name" value="AMP-bd_C_sf"/>
</dbReference>
<feature type="region of interest" description="Disordered" evidence="10">
    <location>
        <begin position="308"/>
        <end position="336"/>
    </location>
</feature>
<feature type="domain" description="Flagellar M-ring N-terminal" evidence="12">
    <location>
        <begin position="46"/>
        <end position="221"/>
    </location>
</feature>
<keyword evidence="4" id="KW-1003">Cell membrane</keyword>
<keyword evidence="14" id="KW-0966">Cell projection</keyword>
<comment type="caution">
    <text evidence="14">The sequence shown here is derived from an EMBL/GenBank/DDBJ whole genome shotgun (WGS) entry which is preliminary data.</text>
</comment>
<dbReference type="NCBIfam" id="TIGR00206">
    <property type="entry name" value="fliF"/>
    <property type="match status" value="1"/>
</dbReference>
<dbReference type="PANTHER" id="PTHR30046">
    <property type="entry name" value="FLAGELLAR M-RING PROTEIN"/>
    <property type="match status" value="1"/>
</dbReference>
<keyword evidence="6 11" id="KW-1133">Transmembrane helix</keyword>
<comment type="similarity">
    <text evidence="3 9">Belongs to the FliF family.</text>
</comment>
<evidence type="ECO:0000256" key="10">
    <source>
        <dbReference type="SAM" id="MobiDB-lite"/>
    </source>
</evidence>
<feature type="domain" description="Flagellar M-ring C-terminal" evidence="13">
    <location>
        <begin position="260"/>
        <end position="401"/>
    </location>
</feature>
<keyword evidence="14" id="KW-0969">Cilium</keyword>
<dbReference type="Proteomes" id="UP000012283">
    <property type="component" value="Unassembled WGS sequence"/>
</dbReference>
<feature type="region of interest" description="Disordered" evidence="10">
    <location>
        <begin position="481"/>
        <end position="508"/>
    </location>
</feature>
<evidence type="ECO:0000256" key="5">
    <source>
        <dbReference type="ARBA" id="ARBA00022692"/>
    </source>
</evidence>
<reference evidence="14 15" key="1">
    <citation type="submission" date="2013-03" db="EMBL/GenBank/DDBJ databases">
        <title>Draft genome sequence of Gracibacillus halophilus YIM-C55.5, a moderately halophilic and thermophilic organism from the Xiaochaidamu salt lake.</title>
        <authorList>
            <person name="Sugumar T."/>
            <person name="Polireddy D.R."/>
            <person name="Antony A."/>
            <person name="Madhava Y.R."/>
            <person name="Sivakumar N."/>
        </authorList>
    </citation>
    <scope>NUCLEOTIDE SEQUENCE [LARGE SCALE GENOMIC DNA]</scope>
    <source>
        <strain evidence="14 15">YIM-C55.5</strain>
    </source>
</reference>
<name>N4WQ30_9BACI</name>
<dbReference type="InterPro" id="IPR000067">
    <property type="entry name" value="FlgMring_FliF"/>
</dbReference>
<evidence type="ECO:0000259" key="13">
    <source>
        <dbReference type="Pfam" id="PF08345"/>
    </source>
</evidence>
<evidence type="ECO:0000256" key="11">
    <source>
        <dbReference type="SAM" id="Phobius"/>
    </source>
</evidence>
<keyword evidence="14" id="KW-0282">Flagellum</keyword>
<dbReference type="GO" id="GO:0009431">
    <property type="term" value="C:bacterial-type flagellum basal body, MS ring"/>
    <property type="evidence" value="ECO:0007669"/>
    <property type="project" value="InterPro"/>
</dbReference>
<gene>
    <name evidence="14" type="primary">fliF</name>
    <name evidence="14" type="ORF">J416_00814</name>
</gene>
<evidence type="ECO:0000256" key="8">
    <source>
        <dbReference type="ARBA" id="ARBA00023143"/>
    </source>
</evidence>
<evidence type="ECO:0000256" key="7">
    <source>
        <dbReference type="ARBA" id="ARBA00023136"/>
    </source>
</evidence>
<evidence type="ECO:0000256" key="2">
    <source>
        <dbReference type="ARBA" id="ARBA00004651"/>
    </source>
</evidence>
<dbReference type="InterPro" id="IPR006182">
    <property type="entry name" value="FliF_N_dom"/>
</dbReference>
<feature type="transmembrane region" description="Helical" evidence="11">
    <location>
        <begin position="449"/>
        <end position="469"/>
    </location>
</feature>
<sequence>MKEKLKIYKDKITEYYKSMGKGKKIGLFGGIGFIIALMIVIGVMANSSNMVPLYSDLSVQEIGQVKEELDARGVPYEIGSAGTSIQVPDESADQLLVDLAAQGIPDSGNIDYSFFAENSSWGTTDNEFDVMKLDAMQTELSNLIASIDGIESAEVMINQPEDPVFVSDQEQPSSASVVLQTQPGYQFQPNQISSLYNLVAKSVPNLSTDNIAIMNQNFEYFDQNNQNNMANSNGNTYNEHQQIKDEIEQDVEQRIQRMLGMMIGRNKVAVSATADVDFTQETRVENRVEPVNEENDTLPVSVETITESYTGNPPIEGEAGTGEGEVPNYPAGEENQNGDYEMVKESVNNEFDRIKREIVESPYKVRDLGIQVAVDNTREAEDGTVEELTQQEQQNVEDSIASILDSVISTSIDGSYGEVNPADKTSIVFQPFNGNEMPTNTGVTPVIPMWAYIVGGSLLVIIIALLFMLRRRRKDDTVEEVQTTAVRTEEEEEVPPITQNDTSDEAMRRKQLEQYAQDKPEEFAKLLRSWLAED</sequence>
<keyword evidence="5 11" id="KW-0812">Transmembrane</keyword>
<comment type="subcellular location">
    <subcellularLocation>
        <location evidence="1 9">Bacterial flagellum basal body</location>
    </subcellularLocation>
    <subcellularLocation>
        <location evidence="2">Cell membrane</location>
        <topology evidence="2">Multi-pass membrane protein</topology>
    </subcellularLocation>
</comment>
<dbReference type="GO" id="GO:0071973">
    <property type="term" value="P:bacterial-type flagellum-dependent cell motility"/>
    <property type="evidence" value="ECO:0007669"/>
    <property type="project" value="InterPro"/>
</dbReference>
<dbReference type="Pfam" id="PF01514">
    <property type="entry name" value="YscJ_FliF"/>
    <property type="match status" value="1"/>
</dbReference>
<dbReference type="GO" id="GO:0003774">
    <property type="term" value="F:cytoskeletal motor activity"/>
    <property type="evidence" value="ECO:0007669"/>
    <property type="project" value="InterPro"/>
</dbReference>
<dbReference type="RefSeq" id="WP_003462912.1">
    <property type="nucleotide sequence ID" value="NZ_APML01000004.1"/>
</dbReference>
<dbReference type="GO" id="GO:0005886">
    <property type="term" value="C:plasma membrane"/>
    <property type="evidence" value="ECO:0007669"/>
    <property type="project" value="UniProtKB-SubCell"/>
</dbReference>
<evidence type="ECO:0000256" key="4">
    <source>
        <dbReference type="ARBA" id="ARBA00022475"/>
    </source>
</evidence>
<evidence type="ECO:0000259" key="12">
    <source>
        <dbReference type="Pfam" id="PF01514"/>
    </source>
</evidence>